<feature type="transmembrane region" description="Helical" evidence="1">
    <location>
        <begin position="296"/>
        <end position="317"/>
    </location>
</feature>
<dbReference type="EMBL" id="MDJD01000049">
    <property type="protein sequence ID" value="OEK06093.1"/>
    <property type="molecule type" value="Genomic_DNA"/>
</dbReference>
<keyword evidence="3" id="KW-1185">Reference proteome</keyword>
<feature type="transmembrane region" description="Helical" evidence="1">
    <location>
        <begin position="252"/>
        <end position="268"/>
    </location>
</feature>
<proteinExistence type="predicted"/>
<feature type="transmembrane region" description="Helical" evidence="1">
    <location>
        <begin position="89"/>
        <end position="109"/>
    </location>
</feature>
<keyword evidence="1" id="KW-1133">Transmembrane helix</keyword>
<dbReference type="Proteomes" id="UP000095713">
    <property type="component" value="Unassembled WGS sequence"/>
</dbReference>
<evidence type="ECO:0000313" key="2">
    <source>
        <dbReference type="EMBL" id="OEK06093.1"/>
    </source>
</evidence>
<evidence type="ECO:0000256" key="1">
    <source>
        <dbReference type="SAM" id="Phobius"/>
    </source>
</evidence>
<feature type="transmembrane region" description="Helical" evidence="1">
    <location>
        <begin position="351"/>
        <end position="375"/>
    </location>
</feature>
<dbReference type="STRING" id="1849968.A8C32_18860"/>
<feature type="transmembrane region" description="Helical" evidence="1">
    <location>
        <begin position="396"/>
        <end position="418"/>
    </location>
</feature>
<organism evidence="2 3">
    <name type="scientific">Flavivirga aquatica</name>
    <dbReference type="NCBI Taxonomy" id="1849968"/>
    <lineage>
        <taxon>Bacteria</taxon>
        <taxon>Pseudomonadati</taxon>
        <taxon>Bacteroidota</taxon>
        <taxon>Flavobacteriia</taxon>
        <taxon>Flavobacteriales</taxon>
        <taxon>Flavobacteriaceae</taxon>
        <taxon>Flavivirga</taxon>
    </lineage>
</organism>
<gene>
    <name evidence="2" type="ORF">A8C32_18860</name>
</gene>
<feature type="transmembrane region" description="Helical" evidence="1">
    <location>
        <begin position="223"/>
        <end position="245"/>
    </location>
</feature>
<accession>A0A1E5T3X3</accession>
<feature type="transmembrane region" description="Helical" evidence="1">
    <location>
        <begin position="274"/>
        <end position="289"/>
    </location>
</feature>
<comment type="caution">
    <text evidence="2">The sequence shown here is derived from an EMBL/GenBank/DDBJ whole genome shotgun (WGS) entry which is preliminary data.</text>
</comment>
<reference evidence="2 3" key="1">
    <citation type="submission" date="2016-05" db="EMBL/GenBank/DDBJ databases">
        <title>Draft Genome Sequence of Algibacter sp. Strain SK-16 Isolated from the Surface Water of Aburatsubo Inlet.</title>
        <authorList>
            <person name="Wong S.-K."/>
            <person name="Yoshizawa S."/>
            <person name="Nakajima Y."/>
            <person name="Ogura Y."/>
            <person name="Tetsuya H."/>
            <person name="Hamasaki K."/>
        </authorList>
    </citation>
    <scope>NUCLEOTIDE SEQUENCE [LARGE SCALE GENOMIC DNA]</scope>
    <source>
        <strain evidence="2 3">SK-16</strain>
    </source>
</reference>
<feature type="transmembrane region" description="Helical" evidence="1">
    <location>
        <begin position="115"/>
        <end position="133"/>
    </location>
</feature>
<feature type="transmembrane region" description="Helical" evidence="1">
    <location>
        <begin position="6"/>
        <end position="23"/>
    </location>
</feature>
<evidence type="ECO:0000313" key="3">
    <source>
        <dbReference type="Proteomes" id="UP000095713"/>
    </source>
</evidence>
<protein>
    <recommendedName>
        <fullName evidence="4">Polysaccharide polymerase</fullName>
    </recommendedName>
</protein>
<sequence length="444" mass="51902">MISDLAFLLIGTLFYILFFYSFLLKNKTPFFITCLFLIIAHDFIFINLSFFASKTTTYILKAWQEYLFLFLLLIFLYNKNKIQKQVFSIFIIIIFLSIYGFFISILTSQDLLNTILSWRSYLLPIMIPCLLYINNGFKNVSIKTLITTLSVVLFVLIIYAKYQTFLFDMSGGQNLTFLKGDFRANARRAMSGSLWFYDFFGDDHLIPRWFNMIRDNKLRATSIFVSPIIFAQFLGVLGSIFLAYYHRGIKKRKYLILIIVLIALYGVLLSQVRAGFVYFAITFLAIYVFKKFKQNYILLVLVPLTFVFITFFGLIFFKLGDSSSVGRLNQYVDLINNFKIFGYGLGARRAIVYYDSLIISTMMAFGVFSFLYFKVHFTLLKSIFKIEKSQVRGDSINFLGLGLLGSFSAFIYFIFFHYSIGSTPLRFLYFVAFYFMYKIYEDDS</sequence>
<name>A0A1E5T3X3_9FLAO</name>
<feature type="transmembrane region" description="Helical" evidence="1">
    <location>
        <begin position="58"/>
        <end position="77"/>
    </location>
</feature>
<keyword evidence="1" id="KW-0472">Membrane</keyword>
<dbReference type="AlphaFoldDB" id="A0A1E5T3X3"/>
<feature type="transmembrane region" description="Helical" evidence="1">
    <location>
        <begin position="140"/>
        <end position="160"/>
    </location>
</feature>
<keyword evidence="1" id="KW-0812">Transmembrane</keyword>
<evidence type="ECO:0008006" key="4">
    <source>
        <dbReference type="Google" id="ProtNLM"/>
    </source>
</evidence>
<feature type="transmembrane region" description="Helical" evidence="1">
    <location>
        <begin position="30"/>
        <end position="52"/>
    </location>
</feature>